<gene>
    <name evidence="3" type="ORF">P9H32_14050</name>
</gene>
<keyword evidence="1" id="KW-0812">Transmembrane</keyword>
<proteinExistence type="predicted"/>
<feature type="transmembrane region" description="Helical" evidence="1">
    <location>
        <begin position="252"/>
        <end position="270"/>
    </location>
</feature>
<comment type="caution">
    <text evidence="3">The sequence shown here is derived from an EMBL/GenBank/DDBJ whole genome shotgun (WGS) entry which is preliminary data.</text>
</comment>
<dbReference type="EMBL" id="JARVCO010000012">
    <property type="protein sequence ID" value="MDZ8119747.1"/>
    <property type="molecule type" value="Genomic_DNA"/>
</dbReference>
<dbReference type="InterPro" id="IPR003675">
    <property type="entry name" value="Rce1/LyrA-like_dom"/>
</dbReference>
<name>A0ABU5MZZ1_9BACT</name>
<keyword evidence="3" id="KW-0482">Metalloprotease</keyword>
<dbReference type="GO" id="GO:0008237">
    <property type="term" value="F:metallopeptidase activity"/>
    <property type="evidence" value="ECO:0007669"/>
    <property type="project" value="UniProtKB-KW"/>
</dbReference>
<keyword evidence="3" id="KW-0645">Protease</keyword>
<keyword evidence="4" id="KW-1185">Reference proteome</keyword>
<feature type="transmembrane region" description="Helical" evidence="1">
    <location>
        <begin position="213"/>
        <end position="246"/>
    </location>
</feature>
<dbReference type="PANTHER" id="PTHR36435:SF1">
    <property type="entry name" value="CAAX AMINO TERMINAL PROTEASE FAMILY PROTEIN"/>
    <property type="match status" value="1"/>
</dbReference>
<organism evidence="3 4">
    <name type="scientific">Pontiella agarivorans</name>
    <dbReference type="NCBI Taxonomy" id="3038953"/>
    <lineage>
        <taxon>Bacteria</taxon>
        <taxon>Pseudomonadati</taxon>
        <taxon>Kiritimatiellota</taxon>
        <taxon>Kiritimatiellia</taxon>
        <taxon>Kiritimatiellales</taxon>
        <taxon>Pontiellaceae</taxon>
        <taxon>Pontiella</taxon>
    </lineage>
</organism>
<dbReference type="RefSeq" id="WP_322609530.1">
    <property type="nucleotide sequence ID" value="NZ_JARVCO010000012.1"/>
</dbReference>
<keyword evidence="3" id="KW-0378">Hydrolase</keyword>
<dbReference type="InterPro" id="IPR052710">
    <property type="entry name" value="CAAX_protease"/>
</dbReference>
<feature type="transmembrane region" description="Helical" evidence="1">
    <location>
        <begin position="176"/>
        <end position="192"/>
    </location>
</feature>
<feature type="transmembrane region" description="Helical" evidence="1">
    <location>
        <begin position="83"/>
        <end position="101"/>
    </location>
</feature>
<keyword evidence="1" id="KW-0472">Membrane</keyword>
<feature type="domain" description="CAAX prenyl protease 2/Lysostaphin resistance protein A-like" evidence="2">
    <location>
        <begin position="179"/>
        <end position="265"/>
    </location>
</feature>
<evidence type="ECO:0000313" key="4">
    <source>
        <dbReference type="Proteomes" id="UP001290861"/>
    </source>
</evidence>
<reference evidence="3 4" key="1">
    <citation type="journal article" date="2024" name="Appl. Environ. Microbiol.">
        <title>Pontiella agarivorans sp. nov., a novel marine anaerobic bacterium capable of degrading macroalgal polysaccharides and fixing nitrogen.</title>
        <authorList>
            <person name="Liu N."/>
            <person name="Kivenson V."/>
            <person name="Peng X."/>
            <person name="Cui Z."/>
            <person name="Lankiewicz T.S."/>
            <person name="Gosselin K.M."/>
            <person name="English C.J."/>
            <person name="Blair E.M."/>
            <person name="O'Malley M.A."/>
            <person name="Valentine D.L."/>
        </authorList>
    </citation>
    <scope>NUCLEOTIDE SEQUENCE [LARGE SCALE GENOMIC DNA]</scope>
    <source>
        <strain evidence="3 4">NLcol2</strain>
    </source>
</reference>
<sequence length="272" mass="30377">MEESASIWQQALQWFLLIGGGMALVGVIAHEKRHPADRHQLTDTLAGRSWEPRQVFILLATLVMLYLAAGFTGQFFQGERRQMLPYVQLLVTLIIYAVLMLEAGIISRIRGGSWTQNLGVDASSFRKIRLVPLIYLATIPLIIVASKLYQLLLTFILRNEPEVQEVVEIVSRDMSLLKMLYIGMAVFAAPVYEELLYRGVFLPYMVKRSNLAVGTVLGSVLFAVMHNNAASLISLLLLSAVLSLAYWRTGSLWVSIGVHMLFNAVTIIALNI</sequence>
<feature type="transmembrane region" description="Helical" evidence="1">
    <location>
        <begin position="133"/>
        <end position="156"/>
    </location>
</feature>
<dbReference type="Proteomes" id="UP001290861">
    <property type="component" value="Unassembled WGS sequence"/>
</dbReference>
<evidence type="ECO:0000313" key="3">
    <source>
        <dbReference type="EMBL" id="MDZ8119747.1"/>
    </source>
</evidence>
<protein>
    <submittedName>
        <fullName evidence="3">CPBP family intramembrane metalloprotease</fullName>
        <ecNumber evidence="3">3.4.-.-</ecNumber>
    </submittedName>
</protein>
<dbReference type="EC" id="3.4.-.-" evidence="3"/>
<feature type="transmembrane region" description="Helical" evidence="1">
    <location>
        <begin position="55"/>
        <end position="77"/>
    </location>
</feature>
<evidence type="ECO:0000256" key="1">
    <source>
        <dbReference type="SAM" id="Phobius"/>
    </source>
</evidence>
<keyword evidence="1" id="KW-1133">Transmembrane helix</keyword>
<evidence type="ECO:0000259" key="2">
    <source>
        <dbReference type="Pfam" id="PF02517"/>
    </source>
</evidence>
<dbReference type="Pfam" id="PF02517">
    <property type="entry name" value="Rce1-like"/>
    <property type="match status" value="1"/>
</dbReference>
<dbReference type="PANTHER" id="PTHR36435">
    <property type="entry name" value="SLR1288 PROTEIN"/>
    <property type="match status" value="1"/>
</dbReference>
<accession>A0ABU5MZZ1</accession>
<feature type="transmembrane region" description="Helical" evidence="1">
    <location>
        <begin position="12"/>
        <end position="29"/>
    </location>
</feature>